<dbReference type="InterPro" id="IPR027396">
    <property type="entry name" value="DsrEFH-like"/>
</dbReference>
<accession>A0A9X9T7T3</accession>
<dbReference type="KEGG" id="mou:OU421_00665"/>
<proteinExistence type="predicted"/>
<dbReference type="EMBL" id="CP113361">
    <property type="protein sequence ID" value="WAI01419.1"/>
    <property type="molecule type" value="Genomic_DNA"/>
</dbReference>
<dbReference type="RefSeq" id="WP_268186649.1">
    <property type="nucleotide sequence ID" value="NZ_CP113361.1"/>
</dbReference>
<dbReference type="SUPFAM" id="SSF75169">
    <property type="entry name" value="DsrEFH-like"/>
    <property type="match status" value="1"/>
</dbReference>
<dbReference type="PANTHER" id="PTHR34655">
    <property type="entry name" value="CONSERVED WITHIN P. AEROPHILUM"/>
    <property type="match status" value="1"/>
</dbReference>
<reference evidence="1" key="1">
    <citation type="submission" date="2022-11" db="EMBL/GenBank/DDBJ databases">
        <title>Complete genome sequence of Methanogenium organophilum DSM 3596.</title>
        <authorList>
            <person name="Chen S.-C."/>
            <person name="Lai S.-J."/>
            <person name="You Y.-T."/>
        </authorList>
    </citation>
    <scope>NUCLEOTIDE SEQUENCE</scope>
    <source>
        <strain evidence="1">DSM 3596</strain>
    </source>
</reference>
<sequence length="136" mass="14592">MTKLSLIVTSEKIDKLFPATTLATTAAISGWEADIFFTFWGLLALKKGYEPSQVSLDYQEYGDKLSGAIASGAMPGWRELLEKGKATGRVKVYACSATMALFGMTEDELETFVDGVAGAATYLGLARDADVSLFIS</sequence>
<dbReference type="InterPro" id="IPR032836">
    <property type="entry name" value="DsrE2-like"/>
</dbReference>
<evidence type="ECO:0000313" key="2">
    <source>
        <dbReference type="Proteomes" id="UP001163096"/>
    </source>
</evidence>
<dbReference type="Proteomes" id="UP001163096">
    <property type="component" value="Chromosome"/>
</dbReference>
<dbReference type="Pfam" id="PF13686">
    <property type="entry name" value="DrsE_2"/>
    <property type="match status" value="2"/>
</dbReference>
<dbReference type="GeneID" id="76833569"/>
<gene>
    <name evidence="1" type="ORF">OU421_00665</name>
</gene>
<evidence type="ECO:0000313" key="1">
    <source>
        <dbReference type="EMBL" id="WAI01419.1"/>
    </source>
</evidence>
<protein>
    <submittedName>
        <fullName evidence="1">DsrE/DsrF/DrsH-like family protein</fullName>
    </submittedName>
</protein>
<keyword evidence="2" id="KW-1185">Reference proteome</keyword>
<dbReference type="AlphaFoldDB" id="A0A9X9T7T3"/>
<organism evidence="1 2">
    <name type="scientific">Methanogenium organophilum</name>
    <dbReference type="NCBI Taxonomy" id="2199"/>
    <lineage>
        <taxon>Archaea</taxon>
        <taxon>Methanobacteriati</taxon>
        <taxon>Methanobacteriota</taxon>
        <taxon>Stenosarchaea group</taxon>
        <taxon>Methanomicrobia</taxon>
        <taxon>Methanomicrobiales</taxon>
        <taxon>Methanomicrobiaceae</taxon>
        <taxon>Methanogenium</taxon>
    </lineage>
</organism>
<name>A0A9X9T7T3_METOG</name>
<dbReference type="Gene3D" id="3.40.1260.10">
    <property type="entry name" value="DsrEFH-like"/>
    <property type="match status" value="1"/>
</dbReference>
<dbReference type="PANTHER" id="PTHR34655:SF2">
    <property type="entry name" value="PEROXIREDOXIN FAMILY PROTEIN"/>
    <property type="match status" value="1"/>
</dbReference>